<dbReference type="GO" id="GO:0009431">
    <property type="term" value="C:bacterial-type flagellum basal body, MS ring"/>
    <property type="evidence" value="ECO:0007669"/>
    <property type="project" value="InterPro"/>
</dbReference>
<dbReference type="NCBIfam" id="TIGR00206">
    <property type="entry name" value="fliF"/>
    <property type="match status" value="1"/>
</dbReference>
<comment type="function">
    <text evidence="9">The M ring may be actively involved in energy transduction.</text>
</comment>
<evidence type="ECO:0000256" key="4">
    <source>
        <dbReference type="ARBA" id="ARBA00022475"/>
    </source>
</evidence>
<accession>A0A0F5K2Q5</accession>
<dbReference type="PRINTS" id="PR01009">
    <property type="entry name" value="FLGMRINGFLIF"/>
</dbReference>
<evidence type="ECO:0000256" key="11">
    <source>
        <dbReference type="SAM" id="Phobius"/>
    </source>
</evidence>
<evidence type="ECO:0000256" key="2">
    <source>
        <dbReference type="ARBA" id="ARBA00004651"/>
    </source>
</evidence>
<evidence type="ECO:0000256" key="6">
    <source>
        <dbReference type="ARBA" id="ARBA00022989"/>
    </source>
</evidence>
<evidence type="ECO:0000256" key="1">
    <source>
        <dbReference type="ARBA" id="ARBA00004117"/>
    </source>
</evidence>
<keyword evidence="6 11" id="KW-1133">Transmembrane helix</keyword>
<keyword evidence="14" id="KW-0966">Cell projection</keyword>
<dbReference type="GO" id="GO:0003774">
    <property type="term" value="F:cytoskeletal motor activity"/>
    <property type="evidence" value="ECO:0007669"/>
    <property type="project" value="InterPro"/>
</dbReference>
<dbReference type="OrthoDB" id="8554211at2"/>
<dbReference type="Gene3D" id="3.30.300.30">
    <property type="match status" value="1"/>
</dbReference>
<keyword evidence="15" id="KW-1185">Reference proteome</keyword>
<evidence type="ECO:0000256" key="3">
    <source>
        <dbReference type="ARBA" id="ARBA00007971"/>
    </source>
</evidence>
<evidence type="ECO:0000256" key="5">
    <source>
        <dbReference type="ARBA" id="ARBA00022692"/>
    </source>
</evidence>
<reference evidence="14 15" key="1">
    <citation type="submission" date="2015-03" db="EMBL/GenBank/DDBJ databases">
        <title>Draft Genome Sequence of Burkholderia andropogonis type strain ICMP2807, isolated from Sorghum bicolor.</title>
        <authorList>
            <person name="Lopes-Santos L."/>
            <person name="Castro D.B."/>
            <person name="Ottoboni L.M."/>
            <person name="Park D."/>
            <person name="Weirc B.S."/>
            <person name="Destefano S.A."/>
        </authorList>
    </citation>
    <scope>NUCLEOTIDE SEQUENCE [LARGE SCALE GENOMIC DNA]</scope>
    <source>
        <strain evidence="14 15">ICMP2807</strain>
    </source>
</reference>
<feature type="domain" description="Flagellar M-ring N-terminal" evidence="12">
    <location>
        <begin position="69"/>
        <end position="243"/>
    </location>
</feature>
<dbReference type="Pfam" id="PF01514">
    <property type="entry name" value="YscJ_FliF"/>
    <property type="match status" value="1"/>
</dbReference>
<dbReference type="AlphaFoldDB" id="A0A0F5K2Q5"/>
<dbReference type="PATRIC" id="fig|28092.6.peg.1617"/>
<feature type="compositionally biased region" description="Low complexity" evidence="10">
    <location>
        <begin position="360"/>
        <end position="375"/>
    </location>
</feature>
<gene>
    <name evidence="14" type="ORF">WM40_06845</name>
</gene>
<keyword evidence="4" id="KW-1003">Cell membrane</keyword>
<feature type="transmembrane region" description="Helical" evidence="11">
    <location>
        <begin position="48"/>
        <end position="68"/>
    </location>
</feature>
<dbReference type="InterPro" id="IPR006182">
    <property type="entry name" value="FliF_N_dom"/>
</dbReference>
<dbReference type="InterPro" id="IPR045851">
    <property type="entry name" value="AMP-bd_C_sf"/>
</dbReference>
<dbReference type="GO" id="GO:0071973">
    <property type="term" value="P:bacterial-type flagellum-dependent cell motility"/>
    <property type="evidence" value="ECO:0007669"/>
    <property type="project" value="InterPro"/>
</dbReference>
<dbReference type="STRING" id="28092.WM40_06845"/>
<keyword evidence="7 11" id="KW-0472">Membrane</keyword>
<keyword evidence="14" id="KW-0282">Flagellum</keyword>
<keyword evidence="8 9" id="KW-0975">Bacterial flagellum</keyword>
<dbReference type="PANTHER" id="PTHR30046">
    <property type="entry name" value="FLAGELLAR M-RING PROTEIN"/>
    <property type="match status" value="1"/>
</dbReference>
<dbReference type="PANTHER" id="PTHR30046:SF0">
    <property type="entry name" value="FLAGELLAR M-RING PROTEIN"/>
    <property type="match status" value="1"/>
</dbReference>
<feature type="compositionally biased region" description="Basic and acidic residues" evidence="10">
    <location>
        <begin position="380"/>
        <end position="395"/>
    </location>
</feature>
<comment type="caution">
    <text evidence="14">The sequence shown here is derived from an EMBL/GenBank/DDBJ whole genome shotgun (WGS) entry which is preliminary data.</text>
</comment>
<evidence type="ECO:0000259" key="13">
    <source>
        <dbReference type="Pfam" id="PF08345"/>
    </source>
</evidence>
<keyword evidence="14" id="KW-0969">Cilium</keyword>
<dbReference type="InterPro" id="IPR000067">
    <property type="entry name" value="FlgMring_FliF"/>
</dbReference>
<dbReference type="PIRSF" id="PIRSF004862">
    <property type="entry name" value="FliF"/>
    <property type="match status" value="1"/>
</dbReference>
<evidence type="ECO:0000256" key="9">
    <source>
        <dbReference type="PIRNR" id="PIRNR004862"/>
    </source>
</evidence>
<evidence type="ECO:0000259" key="12">
    <source>
        <dbReference type="Pfam" id="PF01514"/>
    </source>
</evidence>
<dbReference type="InterPro" id="IPR043427">
    <property type="entry name" value="YscJ/FliF"/>
</dbReference>
<feature type="transmembrane region" description="Helical" evidence="11">
    <location>
        <begin position="489"/>
        <end position="507"/>
    </location>
</feature>
<dbReference type="Proteomes" id="UP000033618">
    <property type="component" value="Unassembled WGS sequence"/>
</dbReference>
<feature type="region of interest" description="Disordered" evidence="10">
    <location>
        <begin position="296"/>
        <end position="395"/>
    </location>
</feature>
<evidence type="ECO:0000313" key="14">
    <source>
        <dbReference type="EMBL" id="KKB64210.1"/>
    </source>
</evidence>
<evidence type="ECO:0000256" key="10">
    <source>
        <dbReference type="SAM" id="MobiDB-lite"/>
    </source>
</evidence>
<dbReference type="GO" id="GO:0005886">
    <property type="term" value="C:plasma membrane"/>
    <property type="evidence" value="ECO:0007669"/>
    <property type="project" value="UniProtKB-SubCell"/>
</dbReference>
<sequence>MSTPPVAAGAGAMPQATAVTAPVRPGQTVDVQPVQQPLIDRLRANPKIPLIISAAFAVAMLAALYMWMRTPDYRVLFSNLSDRDGGAIIQSLQQMQVPYKFAEGGGAILVPSDSVHDVRLRLAQQGLPKGGSVGFELMDNEKFGISQFVEQVNYQRSLEGELERTIGAISAIQSARVHLAMPKQSVFVRDQQKPSASVLLNLYPGRALSDAQASAIVHLVSSAVPDMPTANITVVDQNGNLLTGSQSAQGLDARQLKYVQQIQDNARQRIEAILAPIYGAGNVHAQVSADIDFAQSEQTSETYRPNPASDASIRSQQTTMSSDSSNGANSGGVPGALSNEPPANPTTPITNAGPNGAGAQGASAVTTATNQANAAGPTSVRRDSTTNYELDKTVRHSDQPMGGIIRMSAAVVVNYMQKVDAKGVKTLQPATADQITQTTALVKDAMGFDAKRGDSVNVVNAAFDGSDAPLAAALPLWKQPGMIDLGLHIGKYVLGGLVAMYLFFGVLRPSMRKLFRPEPPPTSAAAALEGGGGADGAAALTADVTTGDPDARVAIEQNSSVHAYERDLEFARQIARSDPKVVATVVKSWISDER</sequence>
<organism evidence="14 15">
    <name type="scientific">Robbsia andropogonis</name>
    <dbReference type="NCBI Taxonomy" id="28092"/>
    <lineage>
        <taxon>Bacteria</taxon>
        <taxon>Pseudomonadati</taxon>
        <taxon>Pseudomonadota</taxon>
        <taxon>Betaproteobacteria</taxon>
        <taxon>Burkholderiales</taxon>
        <taxon>Burkholderiaceae</taxon>
        <taxon>Robbsia</taxon>
    </lineage>
</organism>
<dbReference type="RefSeq" id="WP_046152510.1">
    <property type="nucleotide sequence ID" value="NZ_CADFGU010000003.1"/>
</dbReference>
<proteinExistence type="inferred from homology"/>
<comment type="similarity">
    <text evidence="3 9">Belongs to the FliF family.</text>
</comment>
<name>A0A0F5K2Q5_9BURK</name>
<feature type="domain" description="Flagellar M-ring C-terminal" evidence="13">
    <location>
        <begin position="274"/>
        <end position="463"/>
    </location>
</feature>
<evidence type="ECO:0000256" key="7">
    <source>
        <dbReference type="ARBA" id="ARBA00023136"/>
    </source>
</evidence>
<comment type="subcellular location">
    <subcellularLocation>
        <location evidence="1 9">Bacterial flagellum basal body</location>
    </subcellularLocation>
    <subcellularLocation>
        <location evidence="2">Cell membrane</location>
        <topology evidence="2">Multi-pass membrane protein</topology>
    </subcellularLocation>
</comment>
<keyword evidence="5 11" id="KW-0812">Transmembrane</keyword>
<evidence type="ECO:0000256" key="8">
    <source>
        <dbReference type="ARBA" id="ARBA00023143"/>
    </source>
</evidence>
<dbReference type="Pfam" id="PF08345">
    <property type="entry name" value="YscJ_FliF_C"/>
    <property type="match status" value="1"/>
</dbReference>
<evidence type="ECO:0000313" key="15">
    <source>
        <dbReference type="Proteomes" id="UP000033618"/>
    </source>
</evidence>
<dbReference type="EMBL" id="LAQU01000005">
    <property type="protein sequence ID" value="KKB64210.1"/>
    <property type="molecule type" value="Genomic_DNA"/>
</dbReference>
<protein>
    <recommendedName>
        <fullName evidence="9">Flagellar M-ring protein</fullName>
    </recommendedName>
</protein>
<dbReference type="InterPro" id="IPR013556">
    <property type="entry name" value="Flag_M-ring_C"/>
</dbReference>